<feature type="compositionally biased region" description="Polar residues" evidence="16">
    <location>
        <begin position="273"/>
        <end position="283"/>
    </location>
</feature>
<feature type="compositionally biased region" description="Low complexity" evidence="16">
    <location>
        <begin position="199"/>
        <end position="210"/>
    </location>
</feature>
<dbReference type="CDD" id="cd01087">
    <property type="entry name" value="Prolidase"/>
    <property type="match status" value="1"/>
</dbReference>
<dbReference type="SUPFAM" id="SSF55920">
    <property type="entry name" value="Creatinase/aminopeptidase"/>
    <property type="match status" value="1"/>
</dbReference>
<evidence type="ECO:0000259" key="17">
    <source>
        <dbReference type="SMART" id="SM01011"/>
    </source>
</evidence>
<feature type="compositionally biased region" description="Polar residues" evidence="16">
    <location>
        <begin position="400"/>
        <end position="409"/>
    </location>
</feature>
<feature type="region of interest" description="Disordered" evidence="16">
    <location>
        <begin position="1"/>
        <end position="457"/>
    </location>
</feature>
<evidence type="ECO:0000256" key="12">
    <source>
        <dbReference type="ARBA" id="ARBA00030849"/>
    </source>
</evidence>
<evidence type="ECO:0000256" key="10">
    <source>
        <dbReference type="ARBA" id="ARBA00023049"/>
    </source>
</evidence>
<keyword evidence="7" id="KW-0645">Protease</keyword>
<keyword evidence="19" id="KW-1185">Reference proteome</keyword>
<dbReference type="AlphaFoldDB" id="A0A7H8QZW3"/>
<accession>A0A7H8QZW3</accession>
<feature type="compositionally biased region" description="Polar residues" evidence="16">
    <location>
        <begin position="176"/>
        <end position="189"/>
    </location>
</feature>
<evidence type="ECO:0000256" key="6">
    <source>
        <dbReference type="ARBA" id="ARBA00022438"/>
    </source>
</evidence>
<evidence type="ECO:0000256" key="8">
    <source>
        <dbReference type="ARBA" id="ARBA00022723"/>
    </source>
</evidence>
<keyword evidence="9" id="KW-0378">Hydrolase</keyword>
<feature type="compositionally biased region" description="Acidic residues" evidence="16">
    <location>
        <begin position="156"/>
        <end position="174"/>
    </location>
</feature>
<dbReference type="InterPro" id="IPR052433">
    <property type="entry name" value="X-Pro_dipept-like"/>
</dbReference>
<sequence length="958" mass="105661">MPRPPARRNRAVQQAPPVASTKNAEKPTEKSDLSDTRADSTAEGRSRQTRATTPQHSSSIHQQLSVRSVKTPKQNNSYDNNAIASSPEGRSETGSRPATTTRARGYSSTLSLVGRKGDFSSRIGSTPGFEGSVMSNFRRRPRQPSLLQMMQADNSSDMDDDDDFLGGLSPDDESTPLKTTTITKPSHPNIQIEVVMSPPRESTLLSSGSSDSRKRKRPSQPLDENDNPPSAATSVTSSPLSNPPSDLPSSLPPSPMRTPRARPAVDPFRVSATPMSTPGSTQLSHDEQTTGPKKAGESLHLSLMKGSVPKIATSTLQSRFLPRRRVRRRQRIADGGYEEAEEEDLESLPGDSDDDELTRVVSQRSQDNSLSDITSQYANTKTRRTRQSEKTHKSDKRPKGTSSRNTSSPQKKKRTYSRLTDKENTSEWSSEASSPPPSDDLELSERGTPIRNSGQRISSRELELQALKFVELTMAPTVDEVLAGKYPAKAHARKVAAYLRDQGLQTDGVIYLESQKTKLFEDNDTDQPFRRVFSLCIRLAELTWYRQRRFFFYLSGCLLPDSLLTYHISSDKLTLYIPPLDPESVIWSGLPVSPEDALKAYDVDQVLVTSEINPTLAHLGTQVGQDGTVFSIQGQISDETSLVPFPKTDVKAVKTAIEECRVVKDAYEVAMIRKANDVTAKAHIAVYKAAKSATNERELAAAFIGTCIAHGCPQMAYPPIVASGTSSATLHYVRNDDSLYDPATKERKLNLLLDAGGEYRTYAADVTRSVPLSGTFSPESRSIYDIVLQMQLETLAMIKEGVLWEDVHIKAHRIAIKGLLKLGVLQGTEEELFQKRISVAFFPHGLGHYLGMDTHDTGGHANYEDKDSMFKALRVRGTLPAGSVITVEPGVYFCRFIIQPYLDSPELSQYINQAALEKYWTVGGVRIEDNIHVTKDGYENLTTAPKSLDEIELLANGP</sequence>
<keyword evidence="11" id="KW-0464">Manganese</keyword>
<evidence type="ECO:0000256" key="16">
    <source>
        <dbReference type="SAM" id="MobiDB-lite"/>
    </source>
</evidence>
<comment type="catalytic activity">
    <reaction evidence="1">
        <text>Release of any N-terminal amino acid, including proline, that is linked to proline, even from a dipeptide or tripeptide.</text>
        <dbReference type="EC" id="3.4.11.9"/>
    </reaction>
</comment>
<dbReference type="InterPro" id="IPR000994">
    <property type="entry name" value="Pept_M24"/>
</dbReference>
<dbReference type="Gene3D" id="3.40.350.10">
    <property type="entry name" value="Creatinase/prolidase N-terminal domain"/>
    <property type="match status" value="1"/>
</dbReference>
<comment type="cofactor">
    <cofactor evidence="2">
        <name>Mn(2+)</name>
        <dbReference type="ChEBI" id="CHEBI:29035"/>
    </cofactor>
</comment>
<dbReference type="PANTHER" id="PTHR43226:SF1">
    <property type="entry name" value="XAA-PRO DIPEPTIDASE"/>
    <property type="match status" value="1"/>
</dbReference>
<dbReference type="EMBL" id="CP055900">
    <property type="protein sequence ID" value="QKX58995.1"/>
    <property type="molecule type" value="Genomic_DNA"/>
</dbReference>
<dbReference type="InterPro" id="IPR036005">
    <property type="entry name" value="Creatinase/aminopeptidase-like"/>
</dbReference>
<dbReference type="RefSeq" id="XP_035345173.1">
    <property type="nucleotide sequence ID" value="XM_035489280.1"/>
</dbReference>
<feature type="compositionally biased region" description="Pro residues" evidence="16">
    <location>
        <begin position="241"/>
        <end position="256"/>
    </location>
</feature>
<feature type="compositionally biased region" description="Polar residues" evidence="16">
    <location>
        <begin position="360"/>
        <end position="380"/>
    </location>
</feature>
<dbReference type="PANTHER" id="PTHR43226">
    <property type="entry name" value="XAA-PRO AMINOPEPTIDASE 3"/>
    <property type="match status" value="1"/>
</dbReference>
<evidence type="ECO:0000256" key="15">
    <source>
        <dbReference type="ARBA" id="ARBA00039424"/>
    </source>
</evidence>
<evidence type="ECO:0000256" key="9">
    <source>
        <dbReference type="ARBA" id="ARBA00022801"/>
    </source>
</evidence>
<proteinExistence type="inferred from homology"/>
<feature type="compositionally biased region" description="Low complexity" evidence="16">
    <location>
        <begin position="228"/>
        <end position="240"/>
    </location>
</feature>
<dbReference type="Proteomes" id="UP000509510">
    <property type="component" value="Chromosome III"/>
</dbReference>
<dbReference type="Pfam" id="PF05195">
    <property type="entry name" value="AMP_N"/>
    <property type="match status" value="1"/>
</dbReference>
<feature type="domain" description="Aminopeptidase P N-terminal" evidence="17">
    <location>
        <begin position="486"/>
        <end position="640"/>
    </location>
</feature>
<dbReference type="SMART" id="SM01011">
    <property type="entry name" value="AMP_N"/>
    <property type="match status" value="1"/>
</dbReference>
<evidence type="ECO:0000256" key="2">
    <source>
        <dbReference type="ARBA" id="ARBA00001936"/>
    </source>
</evidence>
<comment type="similarity">
    <text evidence="4">Belongs to the peptidase M24B family.</text>
</comment>
<dbReference type="Gene3D" id="3.90.230.10">
    <property type="entry name" value="Creatinase/methionine aminopeptidase superfamily"/>
    <property type="match status" value="1"/>
</dbReference>
<dbReference type="EC" id="3.4.11.9" evidence="5"/>
<dbReference type="GO" id="GO:0030145">
    <property type="term" value="F:manganese ion binding"/>
    <property type="evidence" value="ECO:0007669"/>
    <property type="project" value="InterPro"/>
</dbReference>
<evidence type="ECO:0000256" key="11">
    <source>
        <dbReference type="ARBA" id="ARBA00023211"/>
    </source>
</evidence>
<evidence type="ECO:0000256" key="4">
    <source>
        <dbReference type="ARBA" id="ARBA00008766"/>
    </source>
</evidence>
<keyword evidence="8" id="KW-0479">Metal-binding</keyword>
<feature type="compositionally biased region" description="Basic and acidic residues" evidence="16">
    <location>
        <begin position="23"/>
        <end position="46"/>
    </location>
</feature>
<dbReference type="GO" id="GO:0070006">
    <property type="term" value="F:metalloaminopeptidase activity"/>
    <property type="evidence" value="ECO:0007669"/>
    <property type="project" value="InterPro"/>
</dbReference>
<evidence type="ECO:0000256" key="1">
    <source>
        <dbReference type="ARBA" id="ARBA00001424"/>
    </source>
</evidence>
<evidence type="ECO:0000256" key="7">
    <source>
        <dbReference type="ARBA" id="ARBA00022670"/>
    </source>
</evidence>
<feature type="compositionally biased region" description="Acidic residues" evidence="16">
    <location>
        <begin position="336"/>
        <end position="356"/>
    </location>
</feature>
<dbReference type="SUPFAM" id="SSF53092">
    <property type="entry name" value="Creatinase/prolidase N-terminal domain"/>
    <property type="match status" value="1"/>
</dbReference>
<feature type="compositionally biased region" description="Polar residues" evidence="16">
    <location>
        <begin position="92"/>
        <end position="111"/>
    </location>
</feature>
<comment type="function">
    <text evidence="3">Catalyzes the removal of a penultimate prolyl residue from the N-termini of peptides.</text>
</comment>
<dbReference type="GO" id="GO:0006508">
    <property type="term" value="P:proteolysis"/>
    <property type="evidence" value="ECO:0007669"/>
    <property type="project" value="UniProtKB-KW"/>
</dbReference>
<name>A0A7H8QZW3_TALRU</name>
<reference evidence="19" key="1">
    <citation type="submission" date="2020-06" db="EMBL/GenBank/DDBJ databases">
        <title>A chromosome-scale genome assembly of Talaromyces rugulosus W13939.</title>
        <authorList>
            <person name="Wang B."/>
            <person name="Guo L."/>
            <person name="Ye K."/>
            <person name="Wang L."/>
        </authorList>
    </citation>
    <scope>NUCLEOTIDE SEQUENCE [LARGE SCALE GENOMIC DNA]</scope>
    <source>
        <strain evidence="19">W13939</strain>
    </source>
</reference>
<evidence type="ECO:0000256" key="14">
    <source>
        <dbReference type="ARBA" id="ARBA00039164"/>
    </source>
</evidence>
<organism evidence="18 19">
    <name type="scientific">Talaromyces rugulosus</name>
    <name type="common">Penicillium rugulosum</name>
    <dbReference type="NCBI Taxonomy" id="121627"/>
    <lineage>
        <taxon>Eukaryota</taxon>
        <taxon>Fungi</taxon>
        <taxon>Dikarya</taxon>
        <taxon>Ascomycota</taxon>
        <taxon>Pezizomycotina</taxon>
        <taxon>Eurotiomycetes</taxon>
        <taxon>Eurotiomycetidae</taxon>
        <taxon>Eurotiales</taxon>
        <taxon>Trichocomaceae</taxon>
        <taxon>Talaromyces</taxon>
        <taxon>Talaromyces sect. Islandici</taxon>
    </lineage>
</organism>
<feature type="compositionally biased region" description="Basic residues" evidence="16">
    <location>
        <begin position="321"/>
        <end position="330"/>
    </location>
</feature>
<dbReference type="InterPro" id="IPR007865">
    <property type="entry name" value="Aminopep_P_N"/>
</dbReference>
<protein>
    <recommendedName>
        <fullName evidence="15">Probable Xaa-Pro aminopeptidase PEPP</fullName>
        <ecNumber evidence="5">3.4.11.9</ecNumber>
    </recommendedName>
    <alternativeName>
        <fullName evidence="12">Aminoacylproline aminopeptidase</fullName>
    </alternativeName>
    <alternativeName>
        <fullName evidence="14">Probable Xaa-Pro aminopeptidase pepP</fullName>
    </alternativeName>
    <alternativeName>
        <fullName evidence="13">Prolidase</fullName>
    </alternativeName>
</protein>
<gene>
    <name evidence="18" type="ORF">TRUGW13939_06124</name>
</gene>
<dbReference type="OrthoDB" id="10261878at2759"/>
<dbReference type="GeneID" id="55993620"/>
<evidence type="ECO:0000313" key="18">
    <source>
        <dbReference type="EMBL" id="QKX58995.1"/>
    </source>
</evidence>
<evidence type="ECO:0000313" key="19">
    <source>
        <dbReference type="Proteomes" id="UP000509510"/>
    </source>
</evidence>
<dbReference type="Pfam" id="PF00557">
    <property type="entry name" value="Peptidase_M24"/>
    <property type="match status" value="1"/>
</dbReference>
<feature type="compositionally biased region" description="Basic residues" evidence="16">
    <location>
        <begin position="1"/>
        <end position="10"/>
    </location>
</feature>
<dbReference type="InterPro" id="IPR029149">
    <property type="entry name" value="Creatin/AminoP/Spt16_N"/>
</dbReference>
<keyword evidence="6" id="KW-0031">Aminopeptidase</keyword>
<feature type="compositionally biased region" description="Polar residues" evidence="16">
    <location>
        <begin position="49"/>
        <end position="84"/>
    </location>
</feature>
<keyword evidence="10" id="KW-0482">Metalloprotease</keyword>
<evidence type="ECO:0000256" key="13">
    <source>
        <dbReference type="ARBA" id="ARBA00032413"/>
    </source>
</evidence>
<evidence type="ECO:0000256" key="5">
    <source>
        <dbReference type="ARBA" id="ARBA00012574"/>
    </source>
</evidence>
<evidence type="ECO:0000256" key="3">
    <source>
        <dbReference type="ARBA" id="ARBA00002443"/>
    </source>
</evidence>
<dbReference type="KEGG" id="trg:TRUGW13939_06124"/>